<keyword evidence="2" id="KW-1133">Transmembrane helix</keyword>
<gene>
    <name evidence="4" type="ORF">KK078_30200</name>
</gene>
<sequence length="165" mass="17688">METQDTKSNTPEPVKPYQDITNPDQTGRVLGGVVIIIIGSLLLARSVGADLPAWLFTWPMIPIAIGLFVGAKHRFRHPGWLIPIAVGAVFLTINMMSEEIDASQFFWPVIIIVIGLVMILKPRGRRGPGRRPGPPPRAPRPPPPAPPRPPPSGGALAPGTAAAPR</sequence>
<feature type="compositionally biased region" description="Polar residues" evidence="1">
    <location>
        <begin position="1"/>
        <end position="11"/>
    </location>
</feature>
<dbReference type="InterPro" id="IPR054331">
    <property type="entry name" value="LiaF_TM"/>
</dbReference>
<feature type="region of interest" description="Disordered" evidence="1">
    <location>
        <begin position="1"/>
        <end position="22"/>
    </location>
</feature>
<feature type="non-terminal residue" evidence="4">
    <location>
        <position position="165"/>
    </location>
</feature>
<keyword evidence="5" id="KW-1185">Reference proteome</keyword>
<evidence type="ECO:0000256" key="2">
    <source>
        <dbReference type="SAM" id="Phobius"/>
    </source>
</evidence>
<dbReference type="Proteomes" id="UP001319180">
    <property type="component" value="Unassembled WGS sequence"/>
</dbReference>
<evidence type="ECO:0000313" key="5">
    <source>
        <dbReference type="Proteomes" id="UP001319180"/>
    </source>
</evidence>
<comment type="caution">
    <text evidence="4">The sequence shown here is derived from an EMBL/GenBank/DDBJ whole genome shotgun (WGS) entry which is preliminary data.</text>
</comment>
<keyword evidence="2" id="KW-0812">Transmembrane</keyword>
<dbReference type="EMBL" id="JAHESC010000103">
    <property type="protein sequence ID" value="MBT1690870.1"/>
    <property type="molecule type" value="Genomic_DNA"/>
</dbReference>
<dbReference type="Pfam" id="PF22570">
    <property type="entry name" value="LiaF-TM"/>
    <property type="match status" value="1"/>
</dbReference>
<feature type="transmembrane region" description="Helical" evidence="2">
    <location>
        <begin position="78"/>
        <end position="96"/>
    </location>
</feature>
<feature type="compositionally biased region" description="Pro residues" evidence="1">
    <location>
        <begin position="131"/>
        <end position="152"/>
    </location>
</feature>
<feature type="region of interest" description="Disordered" evidence="1">
    <location>
        <begin position="124"/>
        <end position="165"/>
    </location>
</feature>
<accession>A0AAP2DHD0</accession>
<protein>
    <recommendedName>
        <fullName evidence="3">LiaF transmembrane domain-containing protein</fullName>
    </recommendedName>
</protein>
<organism evidence="4 5">
    <name type="scientific">Dawidia soli</name>
    <dbReference type="NCBI Taxonomy" id="2782352"/>
    <lineage>
        <taxon>Bacteria</taxon>
        <taxon>Pseudomonadati</taxon>
        <taxon>Bacteroidota</taxon>
        <taxon>Cytophagia</taxon>
        <taxon>Cytophagales</taxon>
        <taxon>Chryseotaleaceae</taxon>
        <taxon>Dawidia</taxon>
    </lineage>
</organism>
<proteinExistence type="predicted"/>
<feature type="compositionally biased region" description="Low complexity" evidence="1">
    <location>
        <begin position="153"/>
        <end position="165"/>
    </location>
</feature>
<name>A0AAP2DHD0_9BACT</name>
<feature type="domain" description="LiaF transmembrane" evidence="3">
    <location>
        <begin position="31"/>
        <end position="125"/>
    </location>
</feature>
<feature type="transmembrane region" description="Helical" evidence="2">
    <location>
        <begin position="29"/>
        <end position="47"/>
    </location>
</feature>
<reference evidence="4 5" key="1">
    <citation type="submission" date="2021-05" db="EMBL/GenBank/DDBJ databases">
        <title>A Polyphasic approach of four new species of the genus Ohtaekwangia: Ohtaekwangia histidinii sp. nov., Ohtaekwangia cretensis sp. nov., Ohtaekwangia indiensis sp. nov., Ohtaekwangia reichenbachii sp. nov. from diverse environment.</title>
        <authorList>
            <person name="Octaviana S."/>
        </authorList>
    </citation>
    <scope>NUCLEOTIDE SEQUENCE [LARGE SCALE GENOMIC DNA]</scope>
    <source>
        <strain evidence="4 5">PWU37</strain>
    </source>
</reference>
<feature type="transmembrane region" description="Helical" evidence="2">
    <location>
        <begin position="53"/>
        <end position="71"/>
    </location>
</feature>
<evidence type="ECO:0000313" key="4">
    <source>
        <dbReference type="EMBL" id="MBT1690870.1"/>
    </source>
</evidence>
<keyword evidence="2" id="KW-0472">Membrane</keyword>
<evidence type="ECO:0000259" key="3">
    <source>
        <dbReference type="Pfam" id="PF22570"/>
    </source>
</evidence>
<dbReference type="AlphaFoldDB" id="A0AAP2DHD0"/>
<feature type="transmembrane region" description="Helical" evidence="2">
    <location>
        <begin position="102"/>
        <end position="120"/>
    </location>
</feature>
<evidence type="ECO:0000256" key="1">
    <source>
        <dbReference type="SAM" id="MobiDB-lite"/>
    </source>
</evidence>